<organism evidence="1 2">
    <name type="scientific">Enterobacter agglomerans</name>
    <name type="common">Erwinia herbicola</name>
    <name type="synonym">Pantoea agglomerans</name>
    <dbReference type="NCBI Taxonomy" id="549"/>
    <lineage>
        <taxon>Bacteria</taxon>
        <taxon>Pseudomonadati</taxon>
        <taxon>Pseudomonadota</taxon>
        <taxon>Gammaproteobacteria</taxon>
        <taxon>Enterobacterales</taxon>
        <taxon>Erwiniaceae</taxon>
        <taxon>Pantoea</taxon>
        <taxon>Pantoea agglomerans group</taxon>
    </lineage>
</organism>
<dbReference type="AlphaFoldDB" id="A0A379AGC6"/>
<sequence length="45" mass="5191">MLTSCCVTVRRAFFLAANTFPKSRETRAPLVEELQRFKDVVCLRS</sequence>
<dbReference type="EC" id="5.99.1.2" evidence="1"/>
<keyword evidence="2" id="KW-1185">Reference proteome</keyword>
<proteinExistence type="predicted"/>
<name>A0A379AGC6_ENTAG</name>
<gene>
    <name evidence="1" type="primary">topA_4</name>
    <name evidence="1" type="ORF">NCTC9381_02486</name>
</gene>
<reference evidence="1 2" key="1">
    <citation type="submission" date="2018-06" db="EMBL/GenBank/DDBJ databases">
        <authorList>
            <consortium name="Pathogen Informatics"/>
            <person name="Doyle S."/>
        </authorList>
    </citation>
    <scope>NUCLEOTIDE SEQUENCE [LARGE SCALE GENOMIC DNA]</scope>
    <source>
        <strain evidence="1 2">NCTC9381</strain>
    </source>
</reference>
<dbReference type="SUPFAM" id="SSF57783">
    <property type="entry name" value="Zinc beta-ribbon"/>
    <property type="match status" value="1"/>
</dbReference>
<dbReference type="Proteomes" id="UP000254640">
    <property type="component" value="Unassembled WGS sequence"/>
</dbReference>
<keyword evidence="1" id="KW-0413">Isomerase</keyword>
<dbReference type="GO" id="GO:0016853">
    <property type="term" value="F:isomerase activity"/>
    <property type="evidence" value="ECO:0007669"/>
    <property type="project" value="UniProtKB-KW"/>
</dbReference>
<evidence type="ECO:0000313" key="1">
    <source>
        <dbReference type="EMBL" id="SUB16572.1"/>
    </source>
</evidence>
<accession>A0A379AGC6</accession>
<protein>
    <submittedName>
        <fullName evidence="1">DNA topoisomerase 1</fullName>
        <ecNumber evidence="1">5.99.1.2</ecNumber>
    </submittedName>
</protein>
<dbReference type="EMBL" id="UGSO01000001">
    <property type="protein sequence ID" value="SUB16572.1"/>
    <property type="molecule type" value="Genomic_DNA"/>
</dbReference>
<dbReference type="Gene3D" id="3.30.65.10">
    <property type="entry name" value="Bacterial Topoisomerase I, domain 1"/>
    <property type="match status" value="1"/>
</dbReference>
<evidence type="ECO:0000313" key="2">
    <source>
        <dbReference type="Proteomes" id="UP000254640"/>
    </source>
</evidence>